<dbReference type="EMBL" id="CP060789">
    <property type="protein sequence ID" value="QNP55498.1"/>
    <property type="molecule type" value="Genomic_DNA"/>
</dbReference>
<dbReference type="AlphaFoldDB" id="A0A7H0H4N2"/>
<dbReference type="PANTHER" id="PTHR10683">
    <property type="entry name" value="TRANSALDOLASE"/>
    <property type="match status" value="1"/>
</dbReference>
<sequence>MTDIEYTPGPLLTAAQTTRTALWNDSADLDELRQSISFGGVGATCNPVIAYTVIRNHMDVWVPRILAIAEAHPTWGESEIGWQAVKDLSVEAAVLLEGIFAEHEGRNGRLSMQTDPRFHRDAKALADQAVEFHGLAENIVVKIPATRVGIAAIEEATFRGVSVNVTVSFSVAQAVRAAEAIERGLDRRAAEGHDISRMGPVVTVMVGRLDDWLKAVVARDGVFIDPSALEWAGIACAKKAHGIFQERGFRSRVLAAAFRNVLQWSELVGGDLVVSPPFQWQQIINSSDYEVVERIDVPVRAEYLAELARLEDFRRAYDVDGLTVEEFETFGPTARTLRQFLAADADLDALVRDIIVPAP</sequence>
<evidence type="ECO:0000313" key="2">
    <source>
        <dbReference type="EMBL" id="QNP55498.1"/>
    </source>
</evidence>
<evidence type="ECO:0000313" key="3">
    <source>
        <dbReference type="Proteomes" id="UP000516117"/>
    </source>
</evidence>
<accession>A0A7H0H4N2</accession>
<name>A0A7H0H4N2_9ACTN</name>
<reference evidence="2 3" key="1">
    <citation type="submission" date="2020-08" db="EMBL/GenBank/DDBJ databases">
        <title>Genome sequence of Tessaracoccus defluvii JCM 17540T.</title>
        <authorList>
            <person name="Hyun D.-W."/>
            <person name="Bae J.-W."/>
        </authorList>
    </citation>
    <scope>NUCLEOTIDE SEQUENCE [LARGE SCALE GENOMIC DNA]</scope>
    <source>
        <strain evidence="2 3">JCM 17540</strain>
    </source>
</reference>
<proteinExistence type="predicted"/>
<keyword evidence="3" id="KW-1185">Reference proteome</keyword>
<gene>
    <name evidence="2" type="ORF">H9L22_15105</name>
</gene>
<evidence type="ECO:0000256" key="1">
    <source>
        <dbReference type="ARBA" id="ARBA00023270"/>
    </source>
</evidence>
<dbReference type="KEGG" id="tdf:H9L22_15105"/>
<protein>
    <submittedName>
        <fullName evidence="2">Transaldolase family protein</fullName>
    </submittedName>
</protein>
<dbReference type="GO" id="GO:0005975">
    <property type="term" value="P:carbohydrate metabolic process"/>
    <property type="evidence" value="ECO:0007669"/>
    <property type="project" value="InterPro"/>
</dbReference>
<dbReference type="Pfam" id="PF00923">
    <property type="entry name" value="TAL_FSA"/>
    <property type="match status" value="1"/>
</dbReference>
<organism evidence="2 3">
    <name type="scientific">Tessaracoccus defluvii</name>
    <dbReference type="NCBI Taxonomy" id="1285901"/>
    <lineage>
        <taxon>Bacteria</taxon>
        <taxon>Bacillati</taxon>
        <taxon>Actinomycetota</taxon>
        <taxon>Actinomycetes</taxon>
        <taxon>Propionibacteriales</taxon>
        <taxon>Propionibacteriaceae</taxon>
        <taxon>Tessaracoccus</taxon>
    </lineage>
</organism>
<keyword evidence="1" id="KW-0704">Schiff base</keyword>
<dbReference type="Proteomes" id="UP000516117">
    <property type="component" value="Chromosome"/>
</dbReference>
<dbReference type="InterPro" id="IPR013785">
    <property type="entry name" value="Aldolase_TIM"/>
</dbReference>
<dbReference type="InterPro" id="IPR001585">
    <property type="entry name" value="TAL/FSA"/>
</dbReference>
<dbReference type="SUPFAM" id="SSF51569">
    <property type="entry name" value="Aldolase"/>
    <property type="match status" value="1"/>
</dbReference>
<dbReference type="RefSeq" id="WP_187720628.1">
    <property type="nucleotide sequence ID" value="NZ_BAABBL010000009.1"/>
</dbReference>
<dbReference type="Gene3D" id="3.20.20.70">
    <property type="entry name" value="Aldolase class I"/>
    <property type="match status" value="1"/>
</dbReference>